<reference evidence="2" key="1">
    <citation type="submission" date="2021-08" db="EMBL/GenBank/DDBJ databases">
        <title>Flavobacterium sp. strain CC-SYL302.</title>
        <authorList>
            <person name="Lin S.-Y."/>
            <person name="Lee T.-H."/>
            <person name="Young C.-C."/>
        </authorList>
    </citation>
    <scope>NUCLEOTIDE SEQUENCE</scope>
    <source>
        <strain evidence="2">CC-SYL302</strain>
    </source>
</reference>
<accession>A0ABY6LZV4</accession>
<dbReference type="RefSeq" id="WP_264432190.1">
    <property type="nucleotide sequence ID" value="NZ_CP081495.1"/>
</dbReference>
<name>A0ABY6LZV4_9FLAO</name>
<dbReference type="EMBL" id="CP081495">
    <property type="protein sequence ID" value="UYW00448.1"/>
    <property type="molecule type" value="Genomic_DNA"/>
</dbReference>
<gene>
    <name evidence="2" type="ORF">K5I29_07725</name>
</gene>
<evidence type="ECO:0000313" key="2">
    <source>
        <dbReference type="EMBL" id="UYW00448.1"/>
    </source>
</evidence>
<dbReference type="Proteomes" id="UP001163328">
    <property type="component" value="Chromosome"/>
</dbReference>
<dbReference type="Gene3D" id="1.10.260.40">
    <property type="entry name" value="lambda repressor-like DNA-binding domains"/>
    <property type="match status" value="1"/>
</dbReference>
<sequence>MNKTHIINKLIEHYKFETNADFAKFLGIKPQVLSNWKSRNTFDIELVFNKCPEINPEWLITGKGPKKKMTSKIVEVEPEVKSKEQNKIPFLPLSQCLNKDADLLKDTQKTFVSLPGITDGDGATQVETDNMEPVLEIGDYVVYQNVPVDVKQIEYKKMYILSIYIDAKKTYQTIRYVYKSDLGSGYVKLVNEDKQYLDRNIEVSKIAALGCIKNVVKIT</sequence>
<keyword evidence="3" id="KW-1185">Reference proteome</keyword>
<organism evidence="2 3">
    <name type="scientific">Flavobacterium agricola</name>
    <dbReference type="NCBI Taxonomy" id="2870839"/>
    <lineage>
        <taxon>Bacteria</taxon>
        <taxon>Pseudomonadati</taxon>
        <taxon>Bacteroidota</taxon>
        <taxon>Flavobacteriia</taxon>
        <taxon>Flavobacteriales</taxon>
        <taxon>Flavobacteriaceae</taxon>
        <taxon>Flavobacterium</taxon>
    </lineage>
</organism>
<dbReference type="Pfam" id="PF07022">
    <property type="entry name" value="Phage_CI_repr"/>
    <property type="match status" value="1"/>
</dbReference>
<protein>
    <submittedName>
        <fullName evidence="2">Helix-turn-helix domain containing protein</fullName>
    </submittedName>
</protein>
<feature type="domain" description="Bacteriophage CI repressor N-terminal" evidence="1">
    <location>
        <begin position="6"/>
        <end position="66"/>
    </location>
</feature>
<evidence type="ECO:0000313" key="3">
    <source>
        <dbReference type="Proteomes" id="UP001163328"/>
    </source>
</evidence>
<dbReference type="InterPro" id="IPR010982">
    <property type="entry name" value="Lambda_DNA-bd_dom_sf"/>
</dbReference>
<evidence type="ECO:0000259" key="1">
    <source>
        <dbReference type="Pfam" id="PF07022"/>
    </source>
</evidence>
<proteinExistence type="predicted"/>
<dbReference type="InterPro" id="IPR010744">
    <property type="entry name" value="Phage_CI_N"/>
</dbReference>